<evidence type="ECO:0000256" key="3">
    <source>
        <dbReference type="ARBA" id="ARBA00022643"/>
    </source>
</evidence>
<keyword evidence="3 6" id="KW-0288">FMN</keyword>
<dbReference type="Proteomes" id="UP000199602">
    <property type="component" value="Unassembled WGS sequence"/>
</dbReference>
<protein>
    <recommendedName>
        <fullName evidence="6">tRNA-dihydrouridine synthase</fullName>
        <ecNumber evidence="6">1.3.1.-</ecNumber>
    </recommendedName>
</protein>
<organism evidence="10 11">
    <name type="scientific">Desulfonauticus submarinus</name>
    <dbReference type="NCBI Taxonomy" id="206665"/>
    <lineage>
        <taxon>Bacteria</taxon>
        <taxon>Pseudomonadati</taxon>
        <taxon>Thermodesulfobacteriota</taxon>
        <taxon>Desulfovibrionia</taxon>
        <taxon>Desulfovibrionales</taxon>
        <taxon>Desulfonauticaceae</taxon>
        <taxon>Desulfonauticus</taxon>
    </lineage>
</organism>
<keyword evidence="11" id="KW-1185">Reference proteome</keyword>
<reference evidence="10 11" key="1">
    <citation type="submission" date="2016-10" db="EMBL/GenBank/DDBJ databases">
        <authorList>
            <person name="de Groot N.N."/>
        </authorList>
    </citation>
    <scope>NUCLEOTIDE SEQUENCE [LARGE SCALE GENOMIC DNA]</scope>
    <source>
        <strain evidence="10 11">DSM 15269</strain>
    </source>
</reference>
<name>A0A1H0CQM6_9BACT</name>
<evidence type="ECO:0000256" key="4">
    <source>
        <dbReference type="ARBA" id="ARBA00022694"/>
    </source>
</evidence>
<dbReference type="CDD" id="cd02801">
    <property type="entry name" value="DUS_like_FMN"/>
    <property type="match status" value="1"/>
</dbReference>
<gene>
    <name evidence="10" type="ORF">SAMN04488516_103143</name>
</gene>
<accession>A0A1H0CQM6</accession>
<sequence length="311" mass="35529">MVGLTHLALRKIIREFGGCALLSMEMCSAKALPYENRATSPYFKFFEEEKYQLICQIIGNNPKKMADAAKRIEQEGLFGIDLNFGCSVSHIYKQQAGAYLLENVSLASQIIEAVKKAVSIPVSIKFRLPTQCTEKKLILLAKMFEQSGADFLIFHPRIYPDRRNRPPRWEYISVVKQSVSIPVLGNGNVFSIEDVKKMFQQTGCDGVALGRIAAARPFIFAQITQGFQPTIQTYYYIARKMCLYLFEFYEPTRALRLFKKWLPYFGSNFDFGLELISILSKAKDKNEILSKLNKIHNLKILNRPNLILIGQ</sequence>
<evidence type="ECO:0000256" key="8">
    <source>
        <dbReference type="PIRSR" id="PIRSR006621-2"/>
    </source>
</evidence>
<feature type="binding site" evidence="8">
    <location>
        <begin position="210"/>
        <end position="211"/>
    </location>
    <ligand>
        <name>FMN</name>
        <dbReference type="ChEBI" id="CHEBI:58210"/>
    </ligand>
</feature>
<feature type="binding site" evidence="8">
    <location>
        <position position="155"/>
    </location>
    <ligand>
        <name>FMN</name>
        <dbReference type="ChEBI" id="CHEBI:58210"/>
    </ligand>
</feature>
<proteinExistence type="inferred from homology"/>
<feature type="binding site" evidence="8">
    <location>
        <position position="56"/>
    </location>
    <ligand>
        <name>FMN</name>
        <dbReference type="ChEBI" id="CHEBI:58210"/>
    </ligand>
</feature>
<dbReference type="InterPro" id="IPR001269">
    <property type="entry name" value="DUS_fam"/>
</dbReference>
<keyword evidence="5 6" id="KW-0560">Oxidoreductase</keyword>
<evidence type="ECO:0000259" key="9">
    <source>
        <dbReference type="Pfam" id="PF01207"/>
    </source>
</evidence>
<keyword evidence="2 6" id="KW-0285">Flavoprotein</keyword>
<comment type="function">
    <text evidence="6">Catalyzes the synthesis of 5,6-dihydrouridine (D), a modified base found in the D-loop of most tRNAs, via the reduction of the C5-C6 double bond in target uridines.</text>
</comment>
<dbReference type="SUPFAM" id="SSF51395">
    <property type="entry name" value="FMN-linked oxidoreductases"/>
    <property type="match status" value="1"/>
</dbReference>
<feature type="binding site" evidence="8">
    <location>
        <position position="125"/>
    </location>
    <ligand>
        <name>FMN</name>
        <dbReference type="ChEBI" id="CHEBI:58210"/>
    </ligand>
</feature>
<dbReference type="InterPro" id="IPR013785">
    <property type="entry name" value="Aldolase_TIM"/>
</dbReference>
<feature type="active site" description="Proton donor" evidence="7">
    <location>
        <position position="86"/>
    </location>
</feature>
<dbReference type="EMBL" id="FNIN01000003">
    <property type="protein sequence ID" value="SDN60135.1"/>
    <property type="molecule type" value="Genomic_DNA"/>
</dbReference>
<evidence type="ECO:0000313" key="11">
    <source>
        <dbReference type="Proteomes" id="UP000199602"/>
    </source>
</evidence>
<evidence type="ECO:0000313" key="10">
    <source>
        <dbReference type="EMBL" id="SDN60135.1"/>
    </source>
</evidence>
<evidence type="ECO:0000256" key="2">
    <source>
        <dbReference type="ARBA" id="ARBA00022630"/>
    </source>
</evidence>
<dbReference type="STRING" id="206665.SAMN04488516_103143"/>
<evidence type="ECO:0000256" key="7">
    <source>
        <dbReference type="PIRSR" id="PIRSR006621-1"/>
    </source>
</evidence>
<dbReference type="Gene3D" id="3.20.20.70">
    <property type="entry name" value="Aldolase class I"/>
    <property type="match status" value="1"/>
</dbReference>
<feature type="domain" description="DUS-like FMN-binding" evidence="9">
    <location>
        <begin position="1"/>
        <end position="261"/>
    </location>
</feature>
<dbReference type="PANTHER" id="PTHR11082:SF25">
    <property type="entry name" value="DUS-LIKE FMN-BINDING DOMAIN-CONTAINING PROTEIN"/>
    <property type="match status" value="1"/>
</dbReference>
<keyword evidence="4 6" id="KW-0819">tRNA processing</keyword>
<evidence type="ECO:0000256" key="6">
    <source>
        <dbReference type="PIRNR" id="PIRNR006621"/>
    </source>
</evidence>
<comment type="cofactor">
    <cofactor evidence="1 6 8">
        <name>FMN</name>
        <dbReference type="ChEBI" id="CHEBI:58210"/>
    </cofactor>
</comment>
<comment type="similarity">
    <text evidence="6">Belongs to the dus family.</text>
</comment>
<dbReference type="EC" id="1.3.1.-" evidence="6"/>
<dbReference type="PIRSF" id="PIRSF006621">
    <property type="entry name" value="Dus"/>
    <property type="match status" value="1"/>
</dbReference>
<dbReference type="InterPro" id="IPR035587">
    <property type="entry name" value="DUS-like_FMN-bd"/>
</dbReference>
<dbReference type="GO" id="GO:0050660">
    <property type="term" value="F:flavin adenine dinucleotide binding"/>
    <property type="evidence" value="ECO:0007669"/>
    <property type="project" value="InterPro"/>
</dbReference>
<keyword evidence="8" id="KW-0547">Nucleotide-binding</keyword>
<dbReference type="GO" id="GO:0017150">
    <property type="term" value="F:tRNA dihydrouridine synthase activity"/>
    <property type="evidence" value="ECO:0007669"/>
    <property type="project" value="InterPro"/>
</dbReference>
<dbReference type="PROSITE" id="PS01136">
    <property type="entry name" value="UPF0034"/>
    <property type="match status" value="1"/>
</dbReference>
<dbReference type="PANTHER" id="PTHR11082">
    <property type="entry name" value="TRNA-DIHYDROURIDINE SYNTHASE"/>
    <property type="match status" value="1"/>
</dbReference>
<evidence type="ECO:0000256" key="5">
    <source>
        <dbReference type="ARBA" id="ARBA00023002"/>
    </source>
</evidence>
<dbReference type="InterPro" id="IPR018517">
    <property type="entry name" value="tRNA_hU_synthase_CS"/>
</dbReference>
<dbReference type="AlphaFoldDB" id="A0A1H0CQM6"/>
<evidence type="ECO:0000256" key="1">
    <source>
        <dbReference type="ARBA" id="ARBA00001917"/>
    </source>
</evidence>
<dbReference type="Pfam" id="PF01207">
    <property type="entry name" value="Dus"/>
    <property type="match status" value="1"/>
</dbReference>